<feature type="domain" description="Tail spike TSP1/Gp66 N-terminal" evidence="1">
    <location>
        <begin position="57"/>
        <end position="128"/>
    </location>
</feature>
<accession>A0A7G2IWT2</accession>
<dbReference type="EMBL" id="CBWP010000071">
    <property type="protein sequence ID" value="CDL40259.1"/>
    <property type="molecule type" value="Genomic_DNA"/>
</dbReference>
<dbReference type="Proteomes" id="UP000019194">
    <property type="component" value="Unassembled WGS sequence"/>
</dbReference>
<dbReference type="AlphaFoldDB" id="A0A7G2IWT2"/>
<evidence type="ECO:0000313" key="2">
    <source>
        <dbReference type="EMBL" id="CDL40259.1"/>
    </source>
</evidence>
<protein>
    <submittedName>
        <fullName evidence="2">Phage tail fibers</fullName>
    </submittedName>
</protein>
<proteinExistence type="predicted"/>
<dbReference type="Pfam" id="PF18668">
    <property type="entry name" value="Tail_spike_N"/>
    <property type="match status" value="1"/>
</dbReference>
<comment type="caution">
    <text evidence="2">The sequence shown here is derived from an EMBL/GenBank/DDBJ whole genome shotgun (WGS) entry which is preliminary data.</text>
</comment>
<organism evidence="2 3">
    <name type="scientific">Citrobacter freundii</name>
    <dbReference type="NCBI Taxonomy" id="546"/>
    <lineage>
        <taxon>Bacteria</taxon>
        <taxon>Pseudomonadati</taxon>
        <taxon>Pseudomonadota</taxon>
        <taxon>Gammaproteobacteria</taxon>
        <taxon>Enterobacterales</taxon>
        <taxon>Enterobacteriaceae</taxon>
        <taxon>Citrobacter</taxon>
        <taxon>Citrobacter freundii complex</taxon>
    </lineage>
</organism>
<reference evidence="2 3" key="1">
    <citation type="submission" date="2013-10" db="EMBL/GenBank/DDBJ databases">
        <title>Antibiotic resistance diversity of beta-lactamase producers in the General Hospital Vienna.</title>
        <authorList>
            <person name="Barisic I."/>
            <person name="Mitteregger D."/>
            <person name="Hirschl A.M."/>
            <person name="Noehammer C."/>
            <person name="Wiesinger-Mayr H."/>
        </authorList>
    </citation>
    <scope>NUCLEOTIDE SEQUENCE [LARGE SCALE GENOMIC DNA]</scope>
    <source>
        <strain evidence="2 3">ISC11</strain>
    </source>
</reference>
<evidence type="ECO:0000313" key="3">
    <source>
        <dbReference type="Proteomes" id="UP000019194"/>
    </source>
</evidence>
<dbReference type="Gene3D" id="2.10.10.80">
    <property type="match status" value="1"/>
</dbReference>
<dbReference type="InterPro" id="IPR011050">
    <property type="entry name" value="Pectin_lyase_fold/virulence"/>
</dbReference>
<evidence type="ECO:0000259" key="1">
    <source>
        <dbReference type="Pfam" id="PF18668"/>
    </source>
</evidence>
<dbReference type="InterPro" id="IPR040775">
    <property type="entry name" value="Tail_spike_N"/>
</dbReference>
<name>A0A7G2IWT2_CITFR</name>
<dbReference type="Gene3D" id="2.160.20.10">
    <property type="entry name" value="Single-stranded right-handed beta-helix, Pectin lyase-like"/>
    <property type="match status" value="1"/>
</dbReference>
<dbReference type="SUPFAM" id="SSF51126">
    <property type="entry name" value="Pectin lyase-like"/>
    <property type="match status" value="1"/>
</dbReference>
<dbReference type="InterPro" id="IPR012334">
    <property type="entry name" value="Pectin_lyas_fold"/>
</dbReference>
<sequence>MSTQPTQDPVPSELPRDLKFNAGKIDEFVTSMGWTYTDRFGNKHYTIEGINYLAQQVMNAFGYVTLTGVSFTTGATVSNPNEVLFNEPNNEYYKWTGSFSGGPKVVPANSTPESTGGIGAGKWLSVGDSTLRAELAEPDGSGMVGHGDKTVDDALTELEKTQGKDGFNSIGRFLNLAELRAFPPSAVGDVVFVASAASSSATEIHHGGGYFQSVAKGSLVDDDGMTIVPFSGSFAWCRIGYENVYIEYFGAKGDGVTDSTTAIIAAMNYGKSKKVSIHAGAGIFETSSTIPVWGRSGIIGKGRDQTIFEKTTNTPYIISTGVTADAFICVLPEVYSPDGTDITNYAILTTLDGFTIRRKGLTGRENAVAYGIWAGKVAASQFKNLRVECGNFGFWGGDVFSNTFESLQFFRTWRRAILWLSDIKI</sequence>